<evidence type="ECO:0000313" key="1">
    <source>
        <dbReference type="EMBL" id="VDD94446.1"/>
    </source>
</evidence>
<accession>A0A0N4VGA2</accession>
<sequence length="143" mass="16397">MNRVSCLSWCEYFRQLGIDKPECAPMSMIDQARKNEFYERARNLNFITPEQYALANLQNRYEIKNAGHWSLKTTIRPTIRKPGTVRPTHTVKHTRATNRNRFRTTPGPNTATAESALMIYGVTRVTTAMAKITNESTTLGKPY</sequence>
<name>A0A0N4VGA2_ENTVE</name>
<organism evidence="3">
    <name type="scientific">Enterobius vermicularis</name>
    <name type="common">Human pinworm</name>
    <dbReference type="NCBI Taxonomy" id="51028"/>
    <lineage>
        <taxon>Eukaryota</taxon>
        <taxon>Metazoa</taxon>
        <taxon>Ecdysozoa</taxon>
        <taxon>Nematoda</taxon>
        <taxon>Chromadorea</taxon>
        <taxon>Rhabditida</taxon>
        <taxon>Spirurina</taxon>
        <taxon>Oxyuridomorpha</taxon>
        <taxon>Oxyuroidea</taxon>
        <taxon>Oxyuridae</taxon>
        <taxon>Enterobius</taxon>
    </lineage>
</organism>
<protein>
    <submittedName>
        <fullName evidence="3">Transposase</fullName>
    </submittedName>
</protein>
<gene>
    <name evidence="1" type="ORF">EVEC_LOCUS9197</name>
</gene>
<dbReference type="Proteomes" id="UP000274131">
    <property type="component" value="Unassembled WGS sequence"/>
</dbReference>
<keyword evidence="2" id="KW-1185">Reference proteome</keyword>
<reference evidence="1 2" key="2">
    <citation type="submission" date="2018-10" db="EMBL/GenBank/DDBJ databases">
        <authorList>
            <consortium name="Pathogen Informatics"/>
        </authorList>
    </citation>
    <scope>NUCLEOTIDE SEQUENCE [LARGE SCALE GENOMIC DNA]</scope>
</reference>
<proteinExistence type="predicted"/>
<evidence type="ECO:0000313" key="3">
    <source>
        <dbReference type="WBParaSite" id="EVEC_0000980001-mRNA-1"/>
    </source>
</evidence>
<dbReference type="WBParaSite" id="EVEC_0000980001-mRNA-1">
    <property type="protein sequence ID" value="EVEC_0000980001-mRNA-1"/>
    <property type="gene ID" value="EVEC_0000980001"/>
</dbReference>
<dbReference type="AlphaFoldDB" id="A0A0N4VGA2"/>
<reference evidence="3" key="1">
    <citation type="submission" date="2017-02" db="UniProtKB">
        <authorList>
            <consortium name="WormBaseParasite"/>
        </authorList>
    </citation>
    <scope>IDENTIFICATION</scope>
</reference>
<dbReference type="EMBL" id="UXUI01009879">
    <property type="protein sequence ID" value="VDD94446.1"/>
    <property type="molecule type" value="Genomic_DNA"/>
</dbReference>
<evidence type="ECO:0000313" key="2">
    <source>
        <dbReference type="Proteomes" id="UP000274131"/>
    </source>
</evidence>